<name>A0AAU9JSM0_9CILI</name>
<evidence type="ECO:0000313" key="1">
    <source>
        <dbReference type="EMBL" id="CAG9328738.1"/>
    </source>
</evidence>
<comment type="caution">
    <text evidence="1">The sequence shown here is derived from an EMBL/GenBank/DDBJ whole genome shotgun (WGS) entry which is preliminary data.</text>
</comment>
<proteinExistence type="predicted"/>
<dbReference type="Proteomes" id="UP001162131">
    <property type="component" value="Unassembled WGS sequence"/>
</dbReference>
<organism evidence="1 2">
    <name type="scientific">Blepharisma stoltei</name>
    <dbReference type="NCBI Taxonomy" id="1481888"/>
    <lineage>
        <taxon>Eukaryota</taxon>
        <taxon>Sar</taxon>
        <taxon>Alveolata</taxon>
        <taxon>Ciliophora</taxon>
        <taxon>Postciliodesmatophora</taxon>
        <taxon>Heterotrichea</taxon>
        <taxon>Heterotrichida</taxon>
        <taxon>Blepharismidae</taxon>
        <taxon>Blepharisma</taxon>
    </lineage>
</organism>
<protein>
    <submittedName>
        <fullName evidence="1">Uncharacterized protein</fullName>
    </submittedName>
</protein>
<evidence type="ECO:0000313" key="2">
    <source>
        <dbReference type="Proteomes" id="UP001162131"/>
    </source>
</evidence>
<dbReference type="EMBL" id="CAJZBQ010000046">
    <property type="protein sequence ID" value="CAG9328738.1"/>
    <property type="molecule type" value="Genomic_DNA"/>
</dbReference>
<keyword evidence="2" id="KW-1185">Reference proteome</keyword>
<reference evidence="1" key="1">
    <citation type="submission" date="2021-09" db="EMBL/GenBank/DDBJ databases">
        <authorList>
            <consortium name="AG Swart"/>
            <person name="Singh M."/>
            <person name="Singh A."/>
            <person name="Seah K."/>
            <person name="Emmerich C."/>
        </authorList>
    </citation>
    <scope>NUCLEOTIDE SEQUENCE</scope>
    <source>
        <strain evidence="1">ATCC30299</strain>
    </source>
</reference>
<accession>A0AAU9JSM0</accession>
<gene>
    <name evidence="1" type="ORF">BSTOLATCC_MIC46729</name>
</gene>
<sequence length="84" mass="10309">MKKKTYILQLQIHHLHLNLRTLKWILLFSLFAKISKQDCFVNLKFSFKYYLSIKTLCLSWKIISLIILQNNIHNAWKLFTRKWK</sequence>
<dbReference type="AlphaFoldDB" id="A0AAU9JSM0"/>